<dbReference type="PANTHER" id="PTHR46759">
    <property type="entry name" value="LEUCINE-RICH REPEAT-CONTAINING PROTEIN 72"/>
    <property type="match status" value="1"/>
</dbReference>
<dbReference type="EMBL" id="JAWDGP010002498">
    <property type="protein sequence ID" value="KAK3782508.1"/>
    <property type="molecule type" value="Genomic_DNA"/>
</dbReference>
<accession>A0AAE1A7M9</accession>
<dbReference type="AlphaFoldDB" id="A0AAE1A7M9"/>
<organism evidence="2 3">
    <name type="scientific">Elysia crispata</name>
    <name type="common">lettuce slug</name>
    <dbReference type="NCBI Taxonomy" id="231223"/>
    <lineage>
        <taxon>Eukaryota</taxon>
        <taxon>Metazoa</taxon>
        <taxon>Spiralia</taxon>
        <taxon>Lophotrochozoa</taxon>
        <taxon>Mollusca</taxon>
        <taxon>Gastropoda</taxon>
        <taxon>Heterobranchia</taxon>
        <taxon>Euthyneura</taxon>
        <taxon>Panpulmonata</taxon>
        <taxon>Sacoglossa</taxon>
        <taxon>Placobranchoidea</taxon>
        <taxon>Plakobranchidae</taxon>
        <taxon>Elysia</taxon>
    </lineage>
</organism>
<keyword evidence="3" id="KW-1185">Reference proteome</keyword>
<dbReference type="Proteomes" id="UP001283361">
    <property type="component" value="Unassembled WGS sequence"/>
</dbReference>
<feature type="region of interest" description="Disordered" evidence="1">
    <location>
        <begin position="789"/>
        <end position="814"/>
    </location>
</feature>
<protein>
    <submittedName>
        <fullName evidence="2">Uncharacterized protein</fullName>
    </submittedName>
</protein>
<dbReference type="InterPro" id="IPR001611">
    <property type="entry name" value="Leu-rich_rpt"/>
</dbReference>
<evidence type="ECO:0000256" key="1">
    <source>
        <dbReference type="SAM" id="MobiDB-lite"/>
    </source>
</evidence>
<reference evidence="2" key="1">
    <citation type="journal article" date="2023" name="G3 (Bethesda)">
        <title>A reference genome for the long-term kleptoplast-retaining sea slug Elysia crispata morphotype clarki.</title>
        <authorList>
            <person name="Eastman K.E."/>
            <person name="Pendleton A.L."/>
            <person name="Shaikh M.A."/>
            <person name="Suttiyut T."/>
            <person name="Ogas R."/>
            <person name="Tomko P."/>
            <person name="Gavelis G."/>
            <person name="Widhalm J.R."/>
            <person name="Wisecaver J.H."/>
        </authorList>
    </citation>
    <scope>NUCLEOTIDE SEQUENCE</scope>
    <source>
        <strain evidence="2">ECLA1</strain>
    </source>
</reference>
<sequence length="864" mass="97062">MKLKREILRIRCKKRSLQDVEFLDLSNLELVEIEKLESCDSLKWLIASKNKLQGDEGLENLKQLWYLDLSDNQICGINALSRYLALGTVILTNNNLHWKDLEHIRHVHFLSISLHGNPCLDQDPYYRIHVIDCLPLIWELDGRLVTVTERLHVKQFFIDTELGKHPVRHKIGRVFKTSAIRNIGTEGVVSKQCKYIYSKFPMSETHTKHTDERRLRYLCNMVQGDIICWFHESHKKRVKGLTDTFLEELLEQRKRDVERCNMVLLLLVISLEFKLPTVLMKAVLGTVGLDLIGTVGTMPLFLLPRSHRTKVICILLNAAKVDRDNNQNNDDGLYPQLFMCLYFNVARLTHISQTSEDNLDRVKTLPINADYMALMASEVVSLMLQVPKFFDSLLTDVGIIQLVSTAVGDQSVLEKAQDRLVESQHQFNAPPLNIIHKMVAEIVLNAITKRLDNLAPKMTHIPIGDRYLALSDSLPIKPLHSVIWASQFLTKGETIPNLEPPILNPIREAAKPKPIQPKMGDKVLLGPQVVGELASLLEGDIAMVKIDAVPISNGAVESKLKSSEAHFAYVDLKALCYARDIGMWRPSKTVGDNQYEMRTPRYTIHSTDASQMVSSVTASTEATTEPLIYSSHEEQGKTTPRRGPSNFCLTTHMVHRSRSVGTGYLTGYRHSADPNSDVYPIFQVSSHELRSDTPIISIFNNSNVNSSAKVIQGKKRILSAPASAPTKAEMPVSLQQRAIEMNTLHLNDNVHHIRGLTPRAESELSDALTSPSLMASPLNVPLDQLREDSATSTNVTKYPAPETSRTNTPTPVSDDKVKMVATGIKVKSRIANYALTGYERLKAANVMHRLLRSIPASVRISHNS</sequence>
<dbReference type="Gene3D" id="3.80.10.10">
    <property type="entry name" value="Ribonuclease Inhibitor"/>
    <property type="match status" value="1"/>
</dbReference>
<evidence type="ECO:0000313" key="2">
    <source>
        <dbReference type="EMBL" id="KAK3782508.1"/>
    </source>
</evidence>
<name>A0AAE1A7M9_9GAST</name>
<gene>
    <name evidence="2" type="ORF">RRG08_061738</name>
</gene>
<comment type="caution">
    <text evidence="2">The sequence shown here is derived from an EMBL/GenBank/DDBJ whole genome shotgun (WGS) entry which is preliminary data.</text>
</comment>
<dbReference type="PANTHER" id="PTHR46759:SF2">
    <property type="match status" value="1"/>
</dbReference>
<proteinExistence type="predicted"/>
<evidence type="ECO:0000313" key="3">
    <source>
        <dbReference type="Proteomes" id="UP001283361"/>
    </source>
</evidence>
<dbReference type="InterPro" id="IPR032675">
    <property type="entry name" value="LRR_dom_sf"/>
</dbReference>
<dbReference type="InterPro" id="IPR042655">
    <property type="entry name" value="LRC72"/>
</dbReference>
<dbReference type="PROSITE" id="PS51450">
    <property type="entry name" value="LRR"/>
    <property type="match status" value="1"/>
</dbReference>
<dbReference type="SUPFAM" id="SSF52058">
    <property type="entry name" value="L domain-like"/>
    <property type="match status" value="1"/>
</dbReference>